<dbReference type="Pfam" id="PF08914">
    <property type="entry name" value="Myb_Rap1"/>
    <property type="match status" value="1"/>
</dbReference>
<dbReference type="Proteomes" id="UP000294933">
    <property type="component" value="Unassembled WGS sequence"/>
</dbReference>
<reference evidence="3 4" key="1">
    <citation type="submission" date="2018-06" db="EMBL/GenBank/DDBJ databases">
        <title>A transcriptomic atlas of mushroom development highlights an independent origin of complex multicellularity.</title>
        <authorList>
            <consortium name="DOE Joint Genome Institute"/>
            <person name="Krizsan K."/>
            <person name="Almasi E."/>
            <person name="Merenyi Z."/>
            <person name="Sahu N."/>
            <person name="Viragh M."/>
            <person name="Koszo T."/>
            <person name="Mondo S."/>
            <person name="Kiss B."/>
            <person name="Balint B."/>
            <person name="Kues U."/>
            <person name="Barry K."/>
            <person name="Hegedus J.C."/>
            <person name="Henrissat B."/>
            <person name="Johnson J."/>
            <person name="Lipzen A."/>
            <person name="Ohm R."/>
            <person name="Nagy I."/>
            <person name="Pangilinan J."/>
            <person name="Yan J."/>
            <person name="Xiong Y."/>
            <person name="Grigoriev I.V."/>
            <person name="Hibbett D.S."/>
            <person name="Nagy L.G."/>
        </authorList>
    </citation>
    <scope>NUCLEOTIDE SEQUENCE [LARGE SCALE GENOMIC DNA]</scope>
    <source>
        <strain evidence="3 4">SZMC22713</strain>
    </source>
</reference>
<dbReference type="SUPFAM" id="SSF46689">
    <property type="entry name" value="Homeodomain-like"/>
    <property type="match status" value="1"/>
</dbReference>
<organism evidence="3 4">
    <name type="scientific">Rickenella mellea</name>
    <dbReference type="NCBI Taxonomy" id="50990"/>
    <lineage>
        <taxon>Eukaryota</taxon>
        <taxon>Fungi</taxon>
        <taxon>Dikarya</taxon>
        <taxon>Basidiomycota</taxon>
        <taxon>Agaricomycotina</taxon>
        <taxon>Agaricomycetes</taxon>
        <taxon>Hymenochaetales</taxon>
        <taxon>Rickenellaceae</taxon>
        <taxon>Rickenella</taxon>
    </lineage>
</organism>
<feature type="region of interest" description="Disordered" evidence="1">
    <location>
        <begin position="553"/>
        <end position="580"/>
    </location>
</feature>
<keyword evidence="4" id="KW-1185">Reference proteome</keyword>
<dbReference type="OrthoDB" id="435460at2759"/>
<dbReference type="CDD" id="cd11655">
    <property type="entry name" value="rap1_myb-like"/>
    <property type="match status" value="1"/>
</dbReference>
<name>A0A4Y7PV10_9AGAM</name>
<feature type="compositionally biased region" description="Basic residues" evidence="1">
    <location>
        <begin position="606"/>
        <end position="622"/>
    </location>
</feature>
<feature type="compositionally biased region" description="Polar residues" evidence="1">
    <location>
        <begin position="406"/>
        <end position="415"/>
    </location>
</feature>
<feature type="compositionally biased region" description="Basic and acidic residues" evidence="1">
    <location>
        <begin position="248"/>
        <end position="262"/>
    </location>
</feature>
<feature type="compositionally biased region" description="Polar residues" evidence="1">
    <location>
        <begin position="206"/>
        <end position="238"/>
    </location>
</feature>
<feature type="domain" description="TERF2-interacting telomeric protein 1 Myb" evidence="2">
    <location>
        <begin position="9"/>
        <end position="65"/>
    </location>
</feature>
<dbReference type="InterPro" id="IPR015010">
    <property type="entry name" value="TERF2IP_Myb"/>
</dbReference>
<feature type="compositionally biased region" description="Polar residues" evidence="1">
    <location>
        <begin position="314"/>
        <end position="323"/>
    </location>
</feature>
<feature type="region of interest" description="Disordered" evidence="1">
    <location>
        <begin position="704"/>
        <end position="739"/>
    </location>
</feature>
<gene>
    <name evidence="3" type="ORF">BD410DRAFT_792669</name>
</gene>
<evidence type="ECO:0000313" key="4">
    <source>
        <dbReference type="Proteomes" id="UP000294933"/>
    </source>
</evidence>
<proteinExistence type="predicted"/>
<feature type="region of interest" description="Disordered" evidence="1">
    <location>
        <begin position="603"/>
        <end position="627"/>
    </location>
</feature>
<dbReference type="InterPro" id="IPR009057">
    <property type="entry name" value="Homeodomain-like_sf"/>
</dbReference>
<evidence type="ECO:0000256" key="1">
    <source>
        <dbReference type="SAM" id="MobiDB-lite"/>
    </source>
</evidence>
<evidence type="ECO:0000313" key="3">
    <source>
        <dbReference type="EMBL" id="TDL18891.1"/>
    </source>
</evidence>
<feature type="compositionally biased region" description="Pro residues" evidence="1">
    <location>
        <begin position="376"/>
        <end position="393"/>
    </location>
</feature>
<feature type="compositionally biased region" description="Low complexity" evidence="1">
    <location>
        <begin position="724"/>
        <end position="737"/>
    </location>
</feature>
<feature type="compositionally biased region" description="Polar residues" evidence="1">
    <location>
        <begin position="342"/>
        <end position="354"/>
    </location>
</feature>
<protein>
    <recommendedName>
        <fullName evidence="2">TERF2-interacting telomeric protein 1 Myb domain-containing protein</fullName>
    </recommendedName>
</protein>
<dbReference type="AlphaFoldDB" id="A0A4Y7PV10"/>
<evidence type="ECO:0000259" key="2">
    <source>
        <dbReference type="Pfam" id="PF08914"/>
    </source>
</evidence>
<dbReference type="Gene3D" id="1.10.10.60">
    <property type="entry name" value="Homeodomain-like"/>
    <property type="match status" value="1"/>
</dbReference>
<feature type="region of interest" description="Disordered" evidence="1">
    <location>
        <begin position="85"/>
        <end position="475"/>
    </location>
</feature>
<dbReference type="EMBL" id="ML170202">
    <property type="protein sequence ID" value="TDL18891.1"/>
    <property type="molecule type" value="Genomic_DNA"/>
</dbReference>
<feature type="region of interest" description="Disordered" evidence="1">
    <location>
        <begin position="769"/>
        <end position="843"/>
    </location>
</feature>
<feature type="compositionally biased region" description="Basic and acidic residues" evidence="1">
    <location>
        <begin position="704"/>
        <end position="723"/>
    </location>
</feature>
<accession>A0A4Y7PV10</accession>
<sequence length="870" mass="96642">MVYGQRKAYTEDEDALLMKYIARYNPGKEGRMGNNLYKALVENADKKWPWASQRSWMSWRQRYKDKQSRFDYNIAKYQKKHNITVEGGSPLKKSGMKRAAQAADVVQTSDVDVEDETEDEKQTEGKRKGKAVADIQTNGRKRRKTDEDEESTSKRKGEEVPETPMDTEDDATIVPLAAQTGINGDDIPKSQEINGTKTVIERHSDVTTNGQNSDSRMTTSDMTPETTLRPNPTVNSPKMSEPVNGDHYSNRGEGPSRIREIDPVQSIYPDLSQLEETRPGQVATKEDNAPPGAWPETIPDSTHDVRSSAEAAVQTESATQASKEQLFLPSPTTDDNPDEDISPNTRIAVQQAPQPMTEHIEDEESSDGYFASTPPLSKPPSESPSSASPPPSSPQRTGHMMVPRQRSVTVLSPTNGREPPRVINGAFRTALSTERGSPYRKKRAPDINSSSDSDDENWPPKRGAKRRQDAPDAPLTAVENIEARKSFPAAASSTHHRLSAKEVVAPKIAQFNSNGGHATEIPQRTISESSEAVVRQWRLQAPNPYVAALRYSEAPSPASSDPFVPSRQTDQGKTRAQVVHDSNRRQTFGGFPTDQLIPQIDLGAERRRRSSLTGRNRHHRKSSVASYASTVDLGSHISLPDELISSDDHQRMARAGFQVLIKRMAENHHFDEELVKRVWEESGDFARADEILKHMREAAEKVAVDELSKNERRRSSGAAERKSNANSRRSSRPSTSAGDVLLYTPHNEVVEDLPVAYSPPSATRAAKFTRLADQGREEEARKREARRSSGVPITPKKSKLRQSVPPPAPSTVASSDFPQPAAPDPLNSWTTADDDVLRRGDDDEALRELEHRMGKGSVKRRMVELIQDMF</sequence>
<dbReference type="STRING" id="50990.A0A4Y7PV10"/>
<dbReference type="VEuPathDB" id="FungiDB:BD410DRAFT_792669"/>
<feature type="compositionally biased region" description="Basic and acidic residues" evidence="1">
    <location>
        <begin position="773"/>
        <end position="782"/>
    </location>
</feature>